<reference evidence="1" key="1">
    <citation type="submission" date="2023-04" db="EMBL/GenBank/DDBJ databases">
        <title>A chromosome-level genome assembly of the parasitoid wasp Eretmocerus hayati.</title>
        <authorList>
            <person name="Zhong Y."/>
            <person name="Liu S."/>
            <person name="Liu Y."/>
        </authorList>
    </citation>
    <scope>NUCLEOTIDE SEQUENCE</scope>
    <source>
        <strain evidence="1">ZJU_SS_LIU_2023</strain>
    </source>
</reference>
<accession>A0ACC2P957</accession>
<protein>
    <submittedName>
        <fullName evidence="1">Uncharacterized protein</fullName>
    </submittedName>
</protein>
<comment type="caution">
    <text evidence="1">The sequence shown here is derived from an EMBL/GenBank/DDBJ whole genome shotgun (WGS) entry which is preliminary data.</text>
</comment>
<dbReference type="EMBL" id="CM056742">
    <property type="protein sequence ID" value="KAJ8679958.1"/>
    <property type="molecule type" value="Genomic_DNA"/>
</dbReference>
<gene>
    <name evidence="1" type="ORF">QAD02_015745</name>
</gene>
<sequence length="104" mass="12085">MNIQDVDQHQDKLENEKKLTPLQGKGRFYGFFTCIKCGRYWESGNSWANSGQECETCRINIYPYKQGPLKKPGLFDYYNPAGVHDQGRCEKCKQLGRNCRSGRR</sequence>
<keyword evidence="2" id="KW-1185">Reference proteome</keyword>
<dbReference type="Proteomes" id="UP001239111">
    <property type="component" value="Chromosome 2"/>
</dbReference>
<evidence type="ECO:0000313" key="2">
    <source>
        <dbReference type="Proteomes" id="UP001239111"/>
    </source>
</evidence>
<organism evidence="1 2">
    <name type="scientific">Eretmocerus hayati</name>
    <dbReference type="NCBI Taxonomy" id="131215"/>
    <lineage>
        <taxon>Eukaryota</taxon>
        <taxon>Metazoa</taxon>
        <taxon>Ecdysozoa</taxon>
        <taxon>Arthropoda</taxon>
        <taxon>Hexapoda</taxon>
        <taxon>Insecta</taxon>
        <taxon>Pterygota</taxon>
        <taxon>Neoptera</taxon>
        <taxon>Endopterygota</taxon>
        <taxon>Hymenoptera</taxon>
        <taxon>Apocrita</taxon>
        <taxon>Proctotrupomorpha</taxon>
        <taxon>Chalcidoidea</taxon>
        <taxon>Aphelinidae</taxon>
        <taxon>Aphelininae</taxon>
        <taxon>Eretmocerus</taxon>
    </lineage>
</organism>
<proteinExistence type="predicted"/>
<name>A0ACC2P957_9HYME</name>
<evidence type="ECO:0000313" key="1">
    <source>
        <dbReference type="EMBL" id="KAJ8679958.1"/>
    </source>
</evidence>